<keyword evidence="8" id="KW-0732">Signal</keyword>
<evidence type="ECO:0000256" key="5">
    <source>
        <dbReference type="ARBA" id="ARBA00022702"/>
    </source>
</evidence>
<dbReference type="GO" id="GO:0046427">
    <property type="term" value="P:positive regulation of receptor signaling pathway via JAK-STAT"/>
    <property type="evidence" value="ECO:0007669"/>
    <property type="project" value="TreeGrafter"/>
</dbReference>
<protein>
    <recommendedName>
        <fullName evidence="3">Somatotropin</fullName>
    </recommendedName>
    <alternativeName>
        <fullName evidence="7">Growth hormone</fullName>
    </alternativeName>
</protein>
<proteinExistence type="inferred from homology"/>
<dbReference type="GO" id="GO:0060396">
    <property type="term" value="P:growth hormone receptor signaling pathway"/>
    <property type="evidence" value="ECO:0007669"/>
    <property type="project" value="TreeGrafter"/>
</dbReference>
<evidence type="ECO:0000256" key="7">
    <source>
        <dbReference type="ARBA" id="ARBA00032367"/>
    </source>
</evidence>
<evidence type="ECO:0000256" key="1">
    <source>
        <dbReference type="ARBA" id="ARBA00004613"/>
    </source>
</evidence>
<dbReference type="EMBL" id="JAGKHQ010000007">
    <property type="protein sequence ID" value="KAG7511632.1"/>
    <property type="molecule type" value="Genomic_DNA"/>
</dbReference>
<dbReference type="GO" id="GO:0045927">
    <property type="term" value="P:positive regulation of growth"/>
    <property type="evidence" value="ECO:0007669"/>
    <property type="project" value="TreeGrafter"/>
</dbReference>
<evidence type="ECO:0000313" key="9">
    <source>
        <dbReference type="EMBL" id="KAG7511632.1"/>
    </source>
</evidence>
<evidence type="ECO:0000256" key="8">
    <source>
        <dbReference type="SAM" id="SignalP"/>
    </source>
</evidence>
<dbReference type="InterPro" id="IPR018116">
    <property type="entry name" value="Somatotropin_CS"/>
</dbReference>
<keyword evidence="10" id="KW-1185">Reference proteome</keyword>
<dbReference type="PROSITE" id="PS00266">
    <property type="entry name" value="SOMATOTROPIN_1"/>
    <property type="match status" value="1"/>
</dbReference>
<dbReference type="GO" id="GO:0048513">
    <property type="term" value="P:animal organ development"/>
    <property type="evidence" value="ECO:0007669"/>
    <property type="project" value="TreeGrafter"/>
</dbReference>
<dbReference type="PANTHER" id="PTHR11417">
    <property type="entry name" value="SOMATOTROPIN,PROLACTIN"/>
    <property type="match status" value="1"/>
</dbReference>
<comment type="caution">
    <text evidence="9">The sequence shown here is derived from an EMBL/GenBank/DDBJ whole genome shotgun (WGS) entry which is preliminary data.</text>
</comment>
<feature type="signal peptide" evidence="8">
    <location>
        <begin position="1"/>
        <end position="17"/>
    </location>
</feature>
<sequence>MDRVVVLLSVLSVAASSQSILDQRRFSIAVSRVQHIHLLAQKYFSDFESSLQTEDQRQLNKIFLRDFCNSDDIISPIDKHETQRSSVLKLLSISSRLIECWEFSSRFVTWSTFPRNQISHKLSELKTGIRMLIEANQDGAEVFSDSSTFQLAPYGNFYQSLGGDESLKRNYELLACFKKDMHKVETYLTVAKCRLSPEANCTL</sequence>
<keyword evidence="6" id="KW-1015">Disulfide bond</keyword>
<dbReference type="PROSITE" id="PS00338">
    <property type="entry name" value="SOMATOTROPIN_2"/>
    <property type="match status" value="1"/>
</dbReference>
<evidence type="ECO:0000256" key="2">
    <source>
        <dbReference type="ARBA" id="ARBA00008474"/>
    </source>
</evidence>
<dbReference type="InterPro" id="IPR001400">
    <property type="entry name" value="Somatotropin/Prolactin"/>
</dbReference>
<dbReference type="AlphaFoldDB" id="A0AAV6S4U0"/>
<evidence type="ECO:0000256" key="4">
    <source>
        <dbReference type="ARBA" id="ARBA00022525"/>
    </source>
</evidence>
<dbReference type="GO" id="GO:0070186">
    <property type="term" value="F:growth hormone activity"/>
    <property type="evidence" value="ECO:0007669"/>
    <property type="project" value="TreeGrafter"/>
</dbReference>
<dbReference type="PANTHER" id="PTHR11417:SF2">
    <property type="entry name" value="SOMATOTROPIN"/>
    <property type="match status" value="1"/>
</dbReference>
<keyword evidence="4" id="KW-0964">Secreted</keyword>
<keyword evidence="5" id="KW-0372">Hormone</keyword>
<feature type="chain" id="PRO_5043540673" description="Somatotropin" evidence="8">
    <location>
        <begin position="18"/>
        <end position="203"/>
    </location>
</feature>
<dbReference type="Proteomes" id="UP000693946">
    <property type="component" value="Linkage Group LG15"/>
</dbReference>
<evidence type="ECO:0000256" key="6">
    <source>
        <dbReference type="ARBA" id="ARBA00023157"/>
    </source>
</evidence>
<dbReference type="GO" id="GO:0005131">
    <property type="term" value="F:growth hormone receptor binding"/>
    <property type="evidence" value="ECO:0007669"/>
    <property type="project" value="InterPro"/>
</dbReference>
<organism evidence="9 10">
    <name type="scientific">Solea senegalensis</name>
    <name type="common">Senegalese sole</name>
    <dbReference type="NCBI Taxonomy" id="28829"/>
    <lineage>
        <taxon>Eukaryota</taxon>
        <taxon>Metazoa</taxon>
        <taxon>Chordata</taxon>
        <taxon>Craniata</taxon>
        <taxon>Vertebrata</taxon>
        <taxon>Euteleostomi</taxon>
        <taxon>Actinopterygii</taxon>
        <taxon>Neopterygii</taxon>
        <taxon>Teleostei</taxon>
        <taxon>Neoteleostei</taxon>
        <taxon>Acanthomorphata</taxon>
        <taxon>Carangaria</taxon>
        <taxon>Pleuronectiformes</taxon>
        <taxon>Pleuronectoidei</taxon>
        <taxon>Soleidae</taxon>
        <taxon>Solea</taxon>
    </lineage>
</organism>
<comment type="subcellular location">
    <subcellularLocation>
        <location evidence="1">Secreted</location>
    </subcellularLocation>
</comment>
<reference evidence="9 10" key="1">
    <citation type="journal article" date="2021" name="Sci. Rep.">
        <title>Chromosome anchoring in Senegalese sole (Solea senegalensis) reveals sex-associated markers and genome rearrangements in flatfish.</title>
        <authorList>
            <person name="Guerrero-Cozar I."/>
            <person name="Gomez-Garrido J."/>
            <person name="Berbel C."/>
            <person name="Martinez-Blanch J.F."/>
            <person name="Alioto T."/>
            <person name="Claros M.G."/>
            <person name="Gagnaire P.A."/>
            <person name="Manchado M."/>
        </authorList>
    </citation>
    <scope>NUCLEOTIDE SEQUENCE [LARGE SCALE GENOMIC DNA]</scope>
    <source>
        <strain evidence="9">Sse05_10M</strain>
    </source>
</reference>
<name>A0AAV6S4U0_SOLSE</name>
<dbReference type="FunFam" id="1.20.1250.10:FF:000009">
    <property type="entry name" value="Growth hormone"/>
    <property type="match status" value="1"/>
</dbReference>
<evidence type="ECO:0000256" key="3">
    <source>
        <dbReference type="ARBA" id="ARBA00018367"/>
    </source>
</evidence>
<dbReference type="GO" id="GO:0005615">
    <property type="term" value="C:extracellular space"/>
    <property type="evidence" value="ECO:0007669"/>
    <property type="project" value="InterPro"/>
</dbReference>
<dbReference type="Pfam" id="PF00103">
    <property type="entry name" value="Hormone_1"/>
    <property type="match status" value="1"/>
</dbReference>
<dbReference type="GO" id="GO:0031667">
    <property type="term" value="P:response to nutrient levels"/>
    <property type="evidence" value="ECO:0007669"/>
    <property type="project" value="TreeGrafter"/>
</dbReference>
<gene>
    <name evidence="9" type="ORF">JOB18_005927</name>
</gene>
<accession>A0AAV6S4U0</accession>
<evidence type="ECO:0000313" key="10">
    <source>
        <dbReference type="Proteomes" id="UP000693946"/>
    </source>
</evidence>
<dbReference type="InterPro" id="IPR034975">
    <property type="entry name" value="Somatotropin"/>
</dbReference>
<dbReference type="CDD" id="cd10285">
    <property type="entry name" value="somatotropin_like"/>
    <property type="match status" value="1"/>
</dbReference>
<comment type="similarity">
    <text evidence="2">Belongs to the somatotropin/prolactin family.</text>
</comment>